<evidence type="ECO:0000256" key="7">
    <source>
        <dbReference type="ARBA" id="ARBA00023315"/>
    </source>
</evidence>
<feature type="transmembrane region" description="Helical" evidence="8">
    <location>
        <begin position="335"/>
        <end position="356"/>
    </location>
</feature>
<gene>
    <name evidence="10" type="ORF">FC70_GL000346</name>
</gene>
<dbReference type="SUPFAM" id="SSF52266">
    <property type="entry name" value="SGNH hydrolase"/>
    <property type="match status" value="1"/>
</dbReference>
<dbReference type="PANTHER" id="PTHR23028:SF53">
    <property type="entry name" value="ACYL_TRANSF_3 DOMAIN-CONTAINING PROTEIN"/>
    <property type="match status" value="1"/>
</dbReference>
<dbReference type="Pfam" id="PF01757">
    <property type="entry name" value="Acyl_transf_3"/>
    <property type="match status" value="1"/>
</dbReference>
<dbReference type="STRING" id="1423778.FC70_GL000346"/>
<evidence type="ECO:0000256" key="2">
    <source>
        <dbReference type="ARBA" id="ARBA00022475"/>
    </source>
</evidence>
<dbReference type="EMBL" id="AZFE01000003">
    <property type="protein sequence ID" value="KRL57873.1"/>
    <property type="molecule type" value="Genomic_DNA"/>
</dbReference>
<feature type="transmembrane region" description="Helical" evidence="8">
    <location>
        <begin position="147"/>
        <end position="171"/>
    </location>
</feature>
<organism evidence="10 11">
    <name type="scientific">Paucilactobacillus oligofermentans DSM 15707 = LMG 22743</name>
    <dbReference type="NCBI Taxonomy" id="1423778"/>
    <lineage>
        <taxon>Bacteria</taxon>
        <taxon>Bacillati</taxon>
        <taxon>Bacillota</taxon>
        <taxon>Bacilli</taxon>
        <taxon>Lactobacillales</taxon>
        <taxon>Lactobacillaceae</taxon>
        <taxon>Paucilactobacillus</taxon>
    </lineage>
</organism>
<feature type="transmembrane region" description="Helical" evidence="8">
    <location>
        <begin position="241"/>
        <end position="260"/>
    </location>
</feature>
<dbReference type="GO" id="GO:0016747">
    <property type="term" value="F:acyltransferase activity, transferring groups other than amino-acyl groups"/>
    <property type="evidence" value="ECO:0007669"/>
    <property type="project" value="InterPro"/>
</dbReference>
<feature type="transmembrane region" description="Helical" evidence="8">
    <location>
        <begin position="382"/>
        <end position="400"/>
    </location>
</feature>
<dbReference type="OrthoDB" id="9796461at2"/>
<keyword evidence="7 10" id="KW-0012">Acyltransferase</keyword>
<dbReference type="InterPro" id="IPR036514">
    <property type="entry name" value="SGNH_hydro_sf"/>
</dbReference>
<evidence type="ECO:0000256" key="1">
    <source>
        <dbReference type="ARBA" id="ARBA00004651"/>
    </source>
</evidence>
<evidence type="ECO:0000313" key="10">
    <source>
        <dbReference type="EMBL" id="KRL57873.1"/>
    </source>
</evidence>
<feature type="transmembrane region" description="Helical" evidence="8">
    <location>
        <begin position="266"/>
        <end position="287"/>
    </location>
</feature>
<feature type="transmembrane region" description="Helical" evidence="8">
    <location>
        <begin position="84"/>
        <end position="102"/>
    </location>
</feature>
<protein>
    <submittedName>
        <fullName evidence="10">Acyltransferase</fullName>
    </submittedName>
</protein>
<evidence type="ECO:0000256" key="5">
    <source>
        <dbReference type="ARBA" id="ARBA00022989"/>
    </source>
</evidence>
<evidence type="ECO:0000256" key="6">
    <source>
        <dbReference type="ARBA" id="ARBA00023136"/>
    </source>
</evidence>
<keyword evidence="3 10" id="KW-0808">Transferase</keyword>
<evidence type="ECO:0000313" key="11">
    <source>
        <dbReference type="Proteomes" id="UP000051697"/>
    </source>
</evidence>
<evidence type="ECO:0000256" key="3">
    <source>
        <dbReference type="ARBA" id="ARBA00022679"/>
    </source>
</evidence>
<dbReference type="Gene3D" id="3.40.50.1110">
    <property type="entry name" value="SGNH hydrolase"/>
    <property type="match status" value="1"/>
</dbReference>
<reference evidence="10 11" key="1">
    <citation type="journal article" date="2015" name="Genome Announc.">
        <title>Expanding the biotechnology potential of lactobacilli through comparative genomics of 213 strains and associated genera.</title>
        <authorList>
            <person name="Sun Z."/>
            <person name="Harris H.M."/>
            <person name="McCann A."/>
            <person name="Guo C."/>
            <person name="Argimon S."/>
            <person name="Zhang W."/>
            <person name="Yang X."/>
            <person name="Jeffery I.B."/>
            <person name="Cooney J.C."/>
            <person name="Kagawa T.F."/>
            <person name="Liu W."/>
            <person name="Song Y."/>
            <person name="Salvetti E."/>
            <person name="Wrobel A."/>
            <person name="Rasinkangas P."/>
            <person name="Parkhill J."/>
            <person name="Rea M.C."/>
            <person name="O'Sullivan O."/>
            <person name="Ritari J."/>
            <person name="Douillard F.P."/>
            <person name="Paul Ross R."/>
            <person name="Yang R."/>
            <person name="Briner A.E."/>
            <person name="Felis G.E."/>
            <person name="de Vos W.M."/>
            <person name="Barrangou R."/>
            <person name="Klaenhammer T.R."/>
            <person name="Caufield P.W."/>
            <person name="Cui Y."/>
            <person name="Zhang H."/>
            <person name="O'Toole P.W."/>
        </authorList>
    </citation>
    <scope>NUCLEOTIDE SEQUENCE [LARGE SCALE GENOMIC DNA]</scope>
    <source>
        <strain evidence="10 11">DSM 15707</strain>
    </source>
</reference>
<proteinExistence type="predicted"/>
<dbReference type="PATRIC" id="fig|1423778.4.peg.365"/>
<evidence type="ECO:0000259" key="9">
    <source>
        <dbReference type="Pfam" id="PF01757"/>
    </source>
</evidence>
<keyword evidence="11" id="KW-1185">Reference proteome</keyword>
<dbReference type="KEGG" id="lol:LACOL_1347"/>
<evidence type="ECO:0000256" key="8">
    <source>
        <dbReference type="SAM" id="Phobius"/>
    </source>
</evidence>
<dbReference type="CDD" id="cd01840">
    <property type="entry name" value="SGNH_hydrolase_yrhL_like"/>
    <property type="match status" value="1"/>
</dbReference>
<dbReference type="Proteomes" id="UP000051697">
    <property type="component" value="Unassembled WGS sequence"/>
</dbReference>
<keyword evidence="4 8" id="KW-0812">Transmembrane</keyword>
<keyword evidence="5 8" id="KW-1133">Transmembrane helix</keyword>
<feature type="transmembrane region" description="Helical" evidence="8">
    <location>
        <begin position="177"/>
        <end position="196"/>
    </location>
</feature>
<feature type="transmembrane region" description="Helical" evidence="8">
    <location>
        <begin position="42"/>
        <end position="63"/>
    </location>
</feature>
<feature type="domain" description="Acyltransferase 3" evidence="9">
    <location>
        <begin position="17"/>
        <end position="348"/>
    </location>
</feature>
<feature type="transmembrane region" description="Helical" evidence="8">
    <location>
        <begin position="21"/>
        <end position="36"/>
    </location>
</feature>
<accession>A0A0R1RMQ9</accession>
<dbReference type="PANTHER" id="PTHR23028">
    <property type="entry name" value="ACETYLTRANSFERASE"/>
    <property type="match status" value="1"/>
</dbReference>
<dbReference type="InterPro" id="IPR050879">
    <property type="entry name" value="Acyltransferase_3"/>
</dbReference>
<comment type="caution">
    <text evidence="10">The sequence shown here is derived from an EMBL/GenBank/DDBJ whole genome shotgun (WGS) entry which is preliminary data.</text>
</comment>
<dbReference type="InterPro" id="IPR002656">
    <property type="entry name" value="Acyl_transf_3_dom"/>
</dbReference>
<sequence>MKHPTGQGKTTSHRYITGFDGLRALAVIGVIVYHILPNVLKGGYLGVPIFLLLAGYLVTNQMVGKLVNKQSIRIVNFYCRRLKRLYPTLISMLIFTITYITLFQRNLFYQLKSIFITNILFIYNWWEVIYDQSYFDRFAGESPFTHLWTLGVEVQFYLIWPLLLVLLFKLLKNKQQVGHIVLALSIVSAILMAVLYDPSHINRVYYGTDTRAFSFLLGAWLAFIWPADQLRNQLKPQAKKLIDITGIIALLAVVLLYFVLPGEAAFTYYGGMFIFSIFAMILMGVIAHPGSSLSAWFTNPIFTWIGKRSYGIYVYQFPVLIFYESNFKNIGSHPLINAIIEIGIILVISELSYRFIEAPIAKFDWQNFPGKLTKFKNISWQWLWLVPTVIILGIAIFGIIQSPSEKPQSALEKRIEQNNKTIKQHNSNIKSGKVDDQPPIGDGKVAKKYGLSNQQVKAAKQLKVTAIGDSVLADSAVNLQEIFPNIYISAKVGRQSYEAPEIVQSLKRDGHLANIVVINLGSNGIITDSDAKSILKTIGPDRQVYWVTTHIPSKAWQKPVNKEIKKIDKKYDNVHVIDWYQYSIGHPEWFYSDNVHTNVDGNVKFAKLITGKLLND</sequence>
<keyword evidence="2" id="KW-1003">Cell membrane</keyword>
<dbReference type="GO" id="GO:0005886">
    <property type="term" value="C:plasma membrane"/>
    <property type="evidence" value="ECO:0007669"/>
    <property type="project" value="UniProtKB-SubCell"/>
</dbReference>
<comment type="subcellular location">
    <subcellularLocation>
        <location evidence="1">Cell membrane</location>
        <topology evidence="1">Multi-pass membrane protein</topology>
    </subcellularLocation>
</comment>
<dbReference type="AlphaFoldDB" id="A0A0R1RMQ9"/>
<name>A0A0R1RMQ9_9LACO</name>
<dbReference type="RefSeq" id="WP_057889298.1">
    <property type="nucleotide sequence ID" value="NZ_AZFE01000003.1"/>
</dbReference>
<dbReference type="GO" id="GO:0009103">
    <property type="term" value="P:lipopolysaccharide biosynthetic process"/>
    <property type="evidence" value="ECO:0007669"/>
    <property type="project" value="TreeGrafter"/>
</dbReference>
<evidence type="ECO:0000256" key="4">
    <source>
        <dbReference type="ARBA" id="ARBA00022692"/>
    </source>
</evidence>
<keyword evidence="6 8" id="KW-0472">Membrane</keyword>